<evidence type="ECO:0000256" key="2">
    <source>
        <dbReference type="ARBA" id="ARBA00012958"/>
    </source>
</evidence>
<evidence type="ECO:0000256" key="6">
    <source>
        <dbReference type="ARBA" id="ARBA00022840"/>
    </source>
</evidence>
<evidence type="ECO:0000259" key="7">
    <source>
        <dbReference type="Pfam" id="PF00288"/>
    </source>
</evidence>
<sequence>MNVDALRVAAPGKVLLSGAYAVLEGATAVVIAVDRYALADPLRRGPASREVRAALGDDAAPAVDTSALYDGTAKLGLGSSAAVLVASIGARLAASGADLARSATRASIAQTARRAHAEAQSGGSGVDVAASVWGGILAYSMARGEGAVRALAIPPGLHIDAVWSGTSARTTELRARVATLDRATHAARMRELGDASAAAVAAFGGRDIAGILRAGQATRIALTALGRDARAAIVPPAFAELAELAEAEGAAFYPSGAGGGDVGIYLGTRPPSTDLLRRYTALGMRPLSIAIDTKGIHRTM</sequence>
<keyword evidence="6" id="KW-0067">ATP-binding</keyword>
<evidence type="ECO:0000313" key="8">
    <source>
        <dbReference type="EMBL" id="WXA91501.1"/>
    </source>
</evidence>
<keyword evidence="4" id="KW-0547">Nucleotide-binding</keyword>
<dbReference type="Proteomes" id="UP001379533">
    <property type="component" value="Chromosome"/>
</dbReference>
<evidence type="ECO:0000256" key="5">
    <source>
        <dbReference type="ARBA" id="ARBA00022777"/>
    </source>
</evidence>
<dbReference type="SUPFAM" id="SSF55060">
    <property type="entry name" value="GHMP Kinase, C-terminal domain"/>
    <property type="match status" value="1"/>
</dbReference>
<evidence type="ECO:0000256" key="4">
    <source>
        <dbReference type="ARBA" id="ARBA00022741"/>
    </source>
</evidence>
<dbReference type="Gene3D" id="3.30.230.10">
    <property type="match status" value="2"/>
</dbReference>
<keyword evidence="5" id="KW-0418">Kinase</keyword>
<dbReference type="InterPro" id="IPR035102">
    <property type="entry name" value="Phosphomevalonate_kinase"/>
</dbReference>
<accession>A0ABZ2JYF5</accession>
<protein>
    <recommendedName>
        <fullName evidence="2">phosphomevalonate kinase</fullName>
        <ecNumber evidence="2">2.7.4.2</ecNumber>
    </recommendedName>
</protein>
<dbReference type="RefSeq" id="WP_394842122.1">
    <property type="nucleotide sequence ID" value="NZ_CP089982.1"/>
</dbReference>
<dbReference type="InterPro" id="IPR020568">
    <property type="entry name" value="Ribosomal_Su5_D2-typ_SF"/>
</dbReference>
<name>A0ABZ2JYF5_9BACT</name>
<reference evidence="8 9" key="1">
    <citation type="submission" date="2021-12" db="EMBL/GenBank/DDBJ databases">
        <title>Discovery of the Pendulisporaceae a myxobacterial family with distinct sporulation behavior and unique specialized metabolism.</title>
        <authorList>
            <person name="Garcia R."/>
            <person name="Popoff A."/>
            <person name="Bader C.D."/>
            <person name="Loehr J."/>
            <person name="Walesch S."/>
            <person name="Walt C."/>
            <person name="Boldt J."/>
            <person name="Bunk B."/>
            <person name="Haeckl F.J.F.P.J."/>
            <person name="Gunesch A.P."/>
            <person name="Birkelbach J."/>
            <person name="Nuebel U."/>
            <person name="Pietschmann T."/>
            <person name="Bach T."/>
            <person name="Mueller R."/>
        </authorList>
    </citation>
    <scope>NUCLEOTIDE SEQUENCE [LARGE SCALE GENOMIC DNA]</scope>
    <source>
        <strain evidence="8 9">MSr12523</strain>
    </source>
</reference>
<dbReference type="PANTHER" id="PTHR31814:SF2">
    <property type="entry name" value="PHOSPHOMEVALONATE KINASE"/>
    <property type="match status" value="1"/>
</dbReference>
<keyword evidence="9" id="KW-1185">Reference proteome</keyword>
<dbReference type="PANTHER" id="PTHR31814">
    <property type="match status" value="1"/>
</dbReference>
<evidence type="ECO:0000313" key="9">
    <source>
        <dbReference type="Proteomes" id="UP001379533"/>
    </source>
</evidence>
<feature type="domain" description="GHMP kinase N-terminal" evidence="7">
    <location>
        <begin position="74"/>
        <end position="135"/>
    </location>
</feature>
<dbReference type="Pfam" id="PF00288">
    <property type="entry name" value="GHMP_kinases_N"/>
    <property type="match status" value="1"/>
</dbReference>
<evidence type="ECO:0000256" key="1">
    <source>
        <dbReference type="ARBA" id="ARBA00005017"/>
    </source>
</evidence>
<dbReference type="Gene3D" id="3.30.70.890">
    <property type="entry name" value="GHMP kinase, C-terminal domain"/>
    <property type="match status" value="1"/>
</dbReference>
<dbReference type="SUPFAM" id="SSF54211">
    <property type="entry name" value="Ribosomal protein S5 domain 2-like"/>
    <property type="match status" value="1"/>
</dbReference>
<dbReference type="InterPro" id="IPR036554">
    <property type="entry name" value="GHMP_kinase_C_sf"/>
</dbReference>
<dbReference type="EC" id="2.7.4.2" evidence="2"/>
<comment type="pathway">
    <text evidence="1">Isoprenoid biosynthesis; isopentenyl diphosphate biosynthesis via mevalonate pathway; isopentenyl diphosphate from (R)-mevalonate: step 2/3.</text>
</comment>
<proteinExistence type="predicted"/>
<dbReference type="InterPro" id="IPR014721">
    <property type="entry name" value="Ribsml_uS5_D2-typ_fold_subgr"/>
</dbReference>
<keyword evidence="3" id="KW-0808">Transferase</keyword>
<dbReference type="EMBL" id="CP089982">
    <property type="protein sequence ID" value="WXA91501.1"/>
    <property type="molecule type" value="Genomic_DNA"/>
</dbReference>
<gene>
    <name evidence="8" type="ORF">LZC95_34220</name>
</gene>
<dbReference type="InterPro" id="IPR006204">
    <property type="entry name" value="GHMP_kinase_N_dom"/>
</dbReference>
<organism evidence="8 9">
    <name type="scientific">Pendulispora brunnea</name>
    <dbReference type="NCBI Taxonomy" id="2905690"/>
    <lineage>
        <taxon>Bacteria</taxon>
        <taxon>Pseudomonadati</taxon>
        <taxon>Myxococcota</taxon>
        <taxon>Myxococcia</taxon>
        <taxon>Myxococcales</taxon>
        <taxon>Sorangiineae</taxon>
        <taxon>Pendulisporaceae</taxon>
        <taxon>Pendulispora</taxon>
    </lineage>
</organism>
<evidence type="ECO:0000256" key="3">
    <source>
        <dbReference type="ARBA" id="ARBA00022679"/>
    </source>
</evidence>